<dbReference type="OrthoDB" id="7631574at2"/>
<reference evidence="4 5" key="1">
    <citation type="submission" date="2019-03" db="EMBL/GenBank/DDBJ databases">
        <title>Genomic Encyclopedia of Type Strains, Phase III (KMG-III): the genomes of soil and plant-associated and newly described type strains.</title>
        <authorList>
            <person name="Whitman W."/>
        </authorList>
    </citation>
    <scope>NUCLEOTIDE SEQUENCE [LARGE SCALE GENOMIC DNA]</scope>
    <source>
        <strain evidence="4 5">CECT 8446</strain>
    </source>
</reference>
<evidence type="ECO:0000313" key="5">
    <source>
        <dbReference type="Proteomes" id="UP000294535"/>
    </source>
</evidence>
<dbReference type="CDD" id="cd00156">
    <property type="entry name" value="REC"/>
    <property type="match status" value="1"/>
</dbReference>
<dbReference type="Gene3D" id="3.40.50.2300">
    <property type="match status" value="1"/>
</dbReference>
<keyword evidence="1 2" id="KW-0597">Phosphoprotein</keyword>
<evidence type="ECO:0000313" key="4">
    <source>
        <dbReference type="EMBL" id="TDQ14982.1"/>
    </source>
</evidence>
<sequence>MKVLLVDDDLIHLTILKKIFEKSHDVVITARNGIEALRQLEFDPGFNVILTDIMMPEMDGVELLEHIRESDSTKNIPTIGFTSGDVEFFRNKAHNQFDELVAKPMDFFDLYTLAKSQARTTIN</sequence>
<comment type="caution">
    <text evidence="4">The sequence shown here is derived from an EMBL/GenBank/DDBJ whole genome shotgun (WGS) entry which is preliminary data.</text>
</comment>
<feature type="modified residue" description="4-aspartylphosphate" evidence="2">
    <location>
        <position position="52"/>
    </location>
</feature>
<organism evidence="4 5">
    <name type="scientific">Algoriphagus boseongensis</name>
    <dbReference type="NCBI Taxonomy" id="1442587"/>
    <lineage>
        <taxon>Bacteria</taxon>
        <taxon>Pseudomonadati</taxon>
        <taxon>Bacteroidota</taxon>
        <taxon>Cytophagia</taxon>
        <taxon>Cytophagales</taxon>
        <taxon>Cyclobacteriaceae</taxon>
        <taxon>Algoriphagus</taxon>
    </lineage>
</organism>
<dbReference type="EMBL" id="SNYF01000008">
    <property type="protein sequence ID" value="TDQ14982.1"/>
    <property type="molecule type" value="Genomic_DNA"/>
</dbReference>
<name>A0A4R6T1Y1_9BACT</name>
<protein>
    <submittedName>
        <fullName evidence="4">Response regulator receiver domain-containing protein</fullName>
    </submittedName>
</protein>
<dbReference type="InterPro" id="IPR001789">
    <property type="entry name" value="Sig_transdc_resp-reg_receiver"/>
</dbReference>
<dbReference type="SMART" id="SM00448">
    <property type="entry name" value="REC"/>
    <property type="match status" value="1"/>
</dbReference>
<dbReference type="PANTHER" id="PTHR44591:SF3">
    <property type="entry name" value="RESPONSE REGULATORY DOMAIN-CONTAINING PROTEIN"/>
    <property type="match status" value="1"/>
</dbReference>
<proteinExistence type="predicted"/>
<keyword evidence="5" id="KW-1185">Reference proteome</keyword>
<evidence type="ECO:0000259" key="3">
    <source>
        <dbReference type="PROSITE" id="PS50110"/>
    </source>
</evidence>
<dbReference type="AlphaFoldDB" id="A0A4R6T1Y1"/>
<dbReference type="PANTHER" id="PTHR44591">
    <property type="entry name" value="STRESS RESPONSE REGULATOR PROTEIN 1"/>
    <property type="match status" value="1"/>
</dbReference>
<evidence type="ECO:0000256" key="1">
    <source>
        <dbReference type="ARBA" id="ARBA00022553"/>
    </source>
</evidence>
<evidence type="ECO:0000256" key="2">
    <source>
        <dbReference type="PROSITE-ProRule" id="PRU00169"/>
    </source>
</evidence>
<dbReference type="InterPro" id="IPR011006">
    <property type="entry name" value="CheY-like_superfamily"/>
</dbReference>
<dbReference type="InterPro" id="IPR050595">
    <property type="entry name" value="Bact_response_regulator"/>
</dbReference>
<accession>A0A4R6T1Y1</accession>
<dbReference type="Proteomes" id="UP000294535">
    <property type="component" value="Unassembled WGS sequence"/>
</dbReference>
<dbReference type="PROSITE" id="PS50110">
    <property type="entry name" value="RESPONSE_REGULATORY"/>
    <property type="match status" value="1"/>
</dbReference>
<gene>
    <name evidence="4" type="ORF">DFQ04_2865</name>
</gene>
<dbReference type="GO" id="GO:0000160">
    <property type="term" value="P:phosphorelay signal transduction system"/>
    <property type="evidence" value="ECO:0007669"/>
    <property type="project" value="InterPro"/>
</dbReference>
<dbReference type="Pfam" id="PF00072">
    <property type="entry name" value="Response_reg"/>
    <property type="match status" value="1"/>
</dbReference>
<dbReference type="SUPFAM" id="SSF52172">
    <property type="entry name" value="CheY-like"/>
    <property type="match status" value="1"/>
</dbReference>
<feature type="domain" description="Response regulatory" evidence="3">
    <location>
        <begin position="2"/>
        <end position="118"/>
    </location>
</feature>
<dbReference type="RefSeq" id="WP_133556954.1">
    <property type="nucleotide sequence ID" value="NZ_SNYF01000008.1"/>
</dbReference>